<dbReference type="PANTHER" id="PTHR35352">
    <property type="entry name" value="COILED-COIL DOMAIN-CONTAINING PROTEIN 150"/>
    <property type="match status" value="1"/>
</dbReference>
<evidence type="ECO:0000313" key="2">
    <source>
        <dbReference type="EMBL" id="GCB70696.1"/>
    </source>
</evidence>
<evidence type="ECO:0000256" key="1">
    <source>
        <dbReference type="SAM" id="Coils"/>
    </source>
</evidence>
<accession>A0A401PC36</accession>
<dbReference type="Proteomes" id="UP000288216">
    <property type="component" value="Unassembled WGS sequence"/>
</dbReference>
<dbReference type="PANTHER" id="PTHR35352:SF1">
    <property type="entry name" value="COILED-COIL DOMAIN-CONTAINING PROTEIN 150"/>
    <property type="match status" value="1"/>
</dbReference>
<evidence type="ECO:0000313" key="3">
    <source>
        <dbReference type="Proteomes" id="UP000288216"/>
    </source>
</evidence>
<name>A0A401PC36_SCYTO</name>
<feature type="coiled-coil region" evidence="1">
    <location>
        <begin position="135"/>
        <end position="190"/>
    </location>
</feature>
<keyword evidence="1" id="KW-0175">Coiled coil</keyword>
<reference evidence="2 3" key="1">
    <citation type="journal article" date="2018" name="Nat. Ecol. Evol.">
        <title>Shark genomes provide insights into elasmobranch evolution and the origin of vertebrates.</title>
        <authorList>
            <person name="Hara Y"/>
            <person name="Yamaguchi K"/>
            <person name="Onimaru K"/>
            <person name="Kadota M"/>
            <person name="Koyanagi M"/>
            <person name="Keeley SD"/>
            <person name="Tatsumi K"/>
            <person name="Tanaka K"/>
            <person name="Motone F"/>
            <person name="Kageyama Y"/>
            <person name="Nozu R"/>
            <person name="Adachi N"/>
            <person name="Nishimura O"/>
            <person name="Nakagawa R"/>
            <person name="Tanegashima C"/>
            <person name="Kiyatake I"/>
            <person name="Matsumoto R"/>
            <person name="Murakumo K"/>
            <person name="Nishida K"/>
            <person name="Terakita A"/>
            <person name="Kuratani S"/>
            <person name="Sato K"/>
            <person name="Hyodo S Kuraku.S."/>
        </authorList>
    </citation>
    <scope>NUCLEOTIDE SEQUENCE [LARGE SCALE GENOMIC DNA]</scope>
</reference>
<keyword evidence="3" id="KW-1185">Reference proteome</keyword>
<sequence length="260" mass="29055">MVDAVCVGITTDTLNMLHAPIPPIHVGATAPESFTVLQHRIVTAEEQTDALIQELEDLGFGIEDTGASKIGEHTSHRPVSPFHVRKAFGTENDVLWKNCESLVSRVCRLESVIQTMKLNIFRIQTAKELRPEHSVDRLAVMQEEHIQELKKMQREIMRFRQQLSEVSEEKEAAHEEIERLSAALEMATATKIWRSTPIHSARGCHVLSRATQPVNAEWGRPGYEIEKLHVSSDEEEVEGDDGVEVLKGKDAGAEAIALAR</sequence>
<organism evidence="2 3">
    <name type="scientific">Scyliorhinus torazame</name>
    <name type="common">Cloudy catshark</name>
    <name type="synonym">Catulus torazame</name>
    <dbReference type="NCBI Taxonomy" id="75743"/>
    <lineage>
        <taxon>Eukaryota</taxon>
        <taxon>Metazoa</taxon>
        <taxon>Chordata</taxon>
        <taxon>Craniata</taxon>
        <taxon>Vertebrata</taxon>
        <taxon>Chondrichthyes</taxon>
        <taxon>Elasmobranchii</taxon>
        <taxon>Galeomorphii</taxon>
        <taxon>Galeoidea</taxon>
        <taxon>Carcharhiniformes</taxon>
        <taxon>Scyliorhinidae</taxon>
        <taxon>Scyliorhinus</taxon>
    </lineage>
</organism>
<dbReference type="InterPro" id="IPR038807">
    <property type="entry name" value="CCDC150"/>
</dbReference>
<dbReference type="AlphaFoldDB" id="A0A401PC36"/>
<dbReference type="EMBL" id="BFAA01004758">
    <property type="protein sequence ID" value="GCB70696.1"/>
    <property type="molecule type" value="Genomic_DNA"/>
</dbReference>
<dbReference type="OrthoDB" id="416454at2759"/>
<gene>
    <name evidence="2" type="ORF">scyTo_0010833</name>
</gene>
<dbReference type="OMA" id="HSARGCH"/>
<protein>
    <submittedName>
        <fullName evidence="2">Uncharacterized protein</fullName>
    </submittedName>
</protein>
<proteinExistence type="predicted"/>
<comment type="caution">
    <text evidence="2">The sequence shown here is derived from an EMBL/GenBank/DDBJ whole genome shotgun (WGS) entry which is preliminary data.</text>
</comment>
<dbReference type="STRING" id="75743.A0A401PC36"/>